<keyword evidence="3" id="KW-0963">Cytoplasm</keyword>
<dbReference type="FunCoup" id="A0A6P8UPB8">
    <property type="interactions" value="249"/>
</dbReference>
<evidence type="ECO:0000256" key="9">
    <source>
        <dbReference type="ARBA" id="ARBA00046435"/>
    </source>
</evidence>
<feature type="compositionally biased region" description="Low complexity" evidence="10">
    <location>
        <begin position="154"/>
        <end position="163"/>
    </location>
</feature>
<dbReference type="OrthoDB" id="429119at2759"/>
<dbReference type="Pfam" id="PF05914">
    <property type="entry name" value="RIB43A"/>
    <property type="match status" value="1"/>
</dbReference>
<keyword evidence="11" id="KW-1185">Reference proteome</keyword>
<dbReference type="PANTHER" id="PTHR14517:SF10">
    <property type="entry name" value="RIB43A-LIKE WITH COILED-COILS PROTEIN 2"/>
    <property type="match status" value="1"/>
</dbReference>
<keyword evidence="8" id="KW-0966">Cell projection</keyword>
<sequence length="361" mass="42801">MFNFDLPSDRVARTSLQRRRKDETERRERVFNDTIRMFWVDKEALDSQLKEKYKQEEAAKLEQQARDAEMLHNSKIACLLHSREVKEKRAMEKAVVDYRHQYQQPQCQSDYDLSDPHRCGNTDPGDAQMMLPGLLGEDPHSESRGRRQREQQREWLLQQQGEQAAERQRQTLEEQRYDLSRTYMEKKALQLEGIEMERRRAETVATKEFNLAKIEEKRRQDGERHVSGDVAGATMNILQEQLTGVALQRPLVPDLCPSSHRRALPESLQQIIQFQKYQIEEKKRVELEKKRDEEQHARMRMDSARTALLLERQQARLDRQERQHVDRANVLMAQTHKQQKPDIERGSIDDSFFSKFNTCSR</sequence>
<dbReference type="PANTHER" id="PTHR14517">
    <property type="entry name" value="RIB43A-RELATED"/>
    <property type="match status" value="1"/>
</dbReference>
<gene>
    <name evidence="12" type="primary">ribc2</name>
</gene>
<name>A0A6P8UPB8_GYMAC</name>
<evidence type="ECO:0000256" key="5">
    <source>
        <dbReference type="ARBA" id="ARBA00023054"/>
    </source>
</evidence>
<feature type="compositionally biased region" description="Basic and acidic residues" evidence="10">
    <location>
        <begin position="137"/>
        <end position="153"/>
    </location>
</feature>
<evidence type="ECO:0000256" key="3">
    <source>
        <dbReference type="ARBA" id="ARBA00022490"/>
    </source>
</evidence>
<protein>
    <submittedName>
        <fullName evidence="12">RIB43A-like with coiled-coils protein 2</fullName>
    </submittedName>
</protein>
<comment type="subunit">
    <text evidence="9">Microtubule inner protein component of sperm flagellar doublet microtubules.</text>
</comment>
<evidence type="ECO:0000256" key="10">
    <source>
        <dbReference type="SAM" id="MobiDB-lite"/>
    </source>
</evidence>
<evidence type="ECO:0000256" key="7">
    <source>
        <dbReference type="ARBA" id="ARBA00023212"/>
    </source>
</evidence>
<evidence type="ECO:0000256" key="6">
    <source>
        <dbReference type="ARBA" id="ARBA00023069"/>
    </source>
</evidence>
<feature type="region of interest" description="Disordered" evidence="10">
    <location>
        <begin position="107"/>
        <end position="169"/>
    </location>
</feature>
<dbReference type="Proteomes" id="UP000515161">
    <property type="component" value="Unplaced"/>
</dbReference>
<reference evidence="12" key="1">
    <citation type="submission" date="2025-08" db="UniProtKB">
        <authorList>
            <consortium name="RefSeq"/>
        </authorList>
    </citation>
    <scope>IDENTIFICATION</scope>
</reference>
<comment type="similarity">
    <text evidence="2">Belongs to the RIB43A family.</text>
</comment>
<comment type="subcellular location">
    <subcellularLocation>
        <location evidence="1">Cytoplasm</location>
        <location evidence="1">Cytoskeleton</location>
        <location evidence="1">Flagellum axoneme</location>
    </subcellularLocation>
</comment>
<dbReference type="InterPro" id="IPR008805">
    <property type="entry name" value="RIB43A"/>
</dbReference>
<evidence type="ECO:0000313" key="12">
    <source>
        <dbReference type="RefSeq" id="XP_034079274.1"/>
    </source>
</evidence>
<dbReference type="AlphaFoldDB" id="A0A6P8UPB8"/>
<keyword evidence="7" id="KW-0206">Cytoskeleton</keyword>
<proteinExistence type="inferred from homology"/>
<keyword evidence="4" id="KW-0282">Flagellum</keyword>
<dbReference type="CTD" id="26150"/>
<dbReference type="GeneID" id="117550828"/>
<dbReference type="InParanoid" id="A0A6P8UPB8"/>
<evidence type="ECO:0000256" key="2">
    <source>
        <dbReference type="ARBA" id="ARBA00006875"/>
    </source>
</evidence>
<dbReference type="KEGG" id="gacu:117550828"/>
<dbReference type="RefSeq" id="XP_034079274.1">
    <property type="nucleotide sequence ID" value="XM_034223383.1"/>
</dbReference>
<accession>A0A6P8UPB8</accession>
<organism evidence="11 12">
    <name type="scientific">Gymnodraco acuticeps</name>
    <name type="common">Antarctic dragonfish</name>
    <dbReference type="NCBI Taxonomy" id="8218"/>
    <lineage>
        <taxon>Eukaryota</taxon>
        <taxon>Metazoa</taxon>
        <taxon>Chordata</taxon>
        <taxon>Craniata</taxon>
        <taxon>Vertebrata</taxon>
        <taxon>Euteleostomi</taxon>
        <taxon>Actinopterygii</taxon>
        <taxon>Neopterygii</taxon>
        <taxon>Teleostei</taxon>
        <taxon>Neoteleostei</taxon>
        <taxon>Acanthomorphata</taxon>
        <taxon>Eupercaria</taxon>
        <taxon>Perciformes</taxon>
        <taxon>Notothenioidei</taxon>
        <taxon>Bathydraconidae</taxon>
        <taxon>Gymnodraco</taxon>
    </lineage>
</organism>
<evidence type="ECO:0000313" key="11">
    <source>
        <dbReference type="Proteomes" id="UP000515161"/>
    </source>
</evidence>
<keyword evidence="6" id="KW-0969">Cilium</keyword>
<evidence type="ECO:0000256" key="4">
    <source>
        <dbReference type="ARBA" id="ARBA00022846"/>
    </source>
</evidence>
<evidence type="ECO:0000256" key="1">
    <source>
        <dbReference type="ARBA" id="ARBA00004611"/>
    </source>
</evidence>
<evidence type="ECO:0000256" key="8">
    <source>
        <dbReference type="ARBA" id="ARBA00023273"/>
    </source>
</evidence>
<keyword evidence="5" id="KW-0175">Coiled coil</keyword>